<feature type="compositionally biased region" description="Low complexity" evidence="1">
    <location>
        <begin position="84"/>
        <end position="101"/>
    </location>
</feature>
<feature type="region of interest" description="Disordered" evidence="1">
    <location>
        <begin position="1"/>
        <end position="112"/>
    </location>
</feature>
<feature type="region of interest" description="Disordered" evidence="1">
    <location>
        <begin position="193"/>
        <end position="276"/>
    </location>
</feature>
<feature type="region of interest" description="Disordered" evidence="1">
    <location>
        <begin position="430"/>
        <end position="464"/>
    </location>
</feature>
<comment type="caution">
    <text evidence="2">The sequence shown here is derived from an EMBL/GenBank/DDBJ whole genome shotgun (WGS) entry which is preliminary data.</text>
</comment>
<evidence type="ECO:0000256" key="1">
    <source>
        <dbReference type="SAM" id="MobiDB-lite"/>
    </source>
</evidence>
<dbReference type="Gene3D" id="3.30.160.60">
    <property type="entry name" value="Classic Zinc Finger"/>
    <property type="match status" value="1"/>
</dbReference>
<feature type="compositionally biased region" description="Polar residues" evidence="1">
    <location>
        <begin position="300"/>
        <end position="318"/>
    </location>
</feature>
<feature type="compositionally biased region" description="Basic and acidic residues" evidence="1">
    <location>
        <begin position="226"/>
        <end position="238"/>
    </location>
</feature>
<feature type="compositionally biased region" description="Polar residues" evidence="1">
    <location>
        <begin position="198"/>
        <end position="216"/>
    </location>
</feature>
<dbReference type="EMBL" id="JAZGSY010000083">
    <property type="protein sequence ID" value="KAL1841195.1"/>
    <property type="molecule type" value="Genomic_DNA"/>
</dbReference>
<name>A0ABR3VIJ0_HUMIN</name>
<feature type="compositionally biased region" description="Polar residues" evidence="1">
    <location>
        <begin position="447"/>
        <end position="464"/>
    </location>
</feature>
<gene>
    <name evidence="2" type="ORF">VTJ49DRAFT_7316</name>
</gene>
<sequence length="464" mass="49776">MSLVFALEDTEPEASTHDSRERRANSRQELMGAHRDRSPSDSGVSTTEGLLPTLRHAESPAYETASYTSSRPPSSRGLASPSYLSPSLTQTPTYLPTPLSQHQPPFPSLSDGAVASRTQWLEEGQAHPSGTPLLRVDPSDHRHGAPAPPPGLQSIGTDATMSAVAASYDPAFTMGPRSFSTWPVMASGSSLMPPDLQTYGSEASLSPPSGSRSGTASPPRIGLTPEQRELKRQRDQARHQSKLQARSRRAESASSSVYSAASTPLPDMTTTSPRMPVYTTAPTQLSLLTEPSAPHYLPSYSPTLPDQSQPSMYPSAYSQSYLPPEYGYPPSTSPNLSSQYGPLASDPSLNIYPGLPPLVPGPEMSGQVRVVHSRPKPQCWDHGCNGRQFSTFSNLLRHQREKSGQAAKATCPNCGAEFTRTTARNGHLLHDKCKRKNINKDNNNANSSGSATPVPAGNTSPTHN</sequence>
<accession>A0ABR3VIJ0</accession>
<protein>
    <submittedName>
        <fullName evidence="2">Uncharacterized protein</fullName>
    </submittedName>
</protein>
<proteinExistence type="predicted"/>
<keyword evidence="3" id="KW-1185">Reference proteome</keyword>
<feature type="compositionally biased region" description="Low complexity" evidence="1">
    <location>
        <begin position="252"/>
        <end position="262"/>
    </location>
</feature>
<organism evidence="2 3">
    <name type="scientific">Humicola insolens</name>
    <name type="common">Soft-rot fungus</name>
    <dbReference type="NCBI Taxonomy" id="85995"/>
    <lineage>
        <taxon>Eukaryota</taxon>
        <taxon>Fungi</taxon>
        <taxon>Dikarya</taxon>
        <taxon>Ascomycota</taxon>
        <taxon>Pezizomycotina</taxon>
        <taxon>Sordariomycetes</taxon>
        <taxon>Sordariomycetidae</taxon>
        <taxon>Sordariales</taxon>
        <taxon>Chaetomiaceae</taxon>
        <taxon>Mycothermus</taxon>
    </lineage>
</organism>
<feature type="region of interest" description="Disordered" evidence="1">
    <location>
        <begin position="292"/>
        <end position="318"/>
    </location>
</feature>
<reference evidence="2 3" key="1">
    <citation type="journal article" date="2024" name="Commun. Biol.">
        <title>Comparative genomic analysis of thermophilic fungi reveals convergent evolutionary adaptations and gene losses.</title>
        <authorList>
            <person name="Steindorff A.S."/>
            <person name="Aguilar-Pontes M.V."/>
            <person name="Robinson A.J."/>
            <person name="Andreopoulos B."/>
            <person name="LaButti K."/>
            <person name="Kuo A."/>
            <person name="Mondo S."/>
            <person name="Riley R."/>
            <person name="Otillar R."/>
            <person name="Haridas S."/>
            <person name="Lipzen A."/>
            <person name="Grimwood J."/>
            <person name="Schmutz J."/>
            <person name="Clum A."/>
            <person name="Reid I.D."/>
            <person name="Moisan M.C."/>
            <person name="Butler G."/>
            <person name="Nguyen T.T.M."/>
            <person name="Dewar K."/>
            <person name="Conant G."/>
            <person name="Drula E."/>
            <person name="Henrissat B."/>
            <person name="Hansel C."/>
            <person name="Singer S."/>
            <person name="Hutchinson M.I."/>
            <person name="de Vries R.P."/>
            <person name="Natvig D.O."/>
            <person name="Powell A.J."/>
            <person name="Tsang A."/>
            <person name="Grigoriev I.V."/>
        </authorList>
    </citation>
    <scope>NUCLEOTIDE SEQUENCE [LARGE SCALE GENOMIC DNA]</scope>
    <source>
        <strain evidence="2 3">CBS 620.91</strain>
    </source>
</reference>
<dbReference type="Proteomes" id="UP001583172">
    <property type="component" value="Unassembled WGS sequence"/>
</dbReference>
<evidence type="ECO:0000313" key="2">
    <source>
        <dbReference type="EMBL" id="KAL1841195.1"/>
    </source>
</evidence>
<evidence type="ECO:0000313" key="3">
    <source>
        <dbReference type="Proteomes" id="UP001583172"/>
    </source>
</evidence>
<feature type="region of interest" description="Disordered" evidence="1">
    <location>
        <begin position="124"/>
        <end position="156"/>
    </location>
</feature>
<feature type="compositionally biased region" description="Basic and acidic residues" evidence="1">
    <location>
        <begin position="14"/>
        <end position="39"/>
    </location>
</feature>